<evidence type="ECO:0000313" key="1">
    <source>
        <dbReference type="EMBL" id="ACE75263.1"/>
    </source>
</evidence>
<reference evidence="1" key="1">
    <citation type="submission" date="2007-06" db="EMBL/GenBank/DDBJ databases">
        <title>Bracovirus Evolution: Comparative Genomics of Multiple Viral and Proviral Genomes.</title>
        <authorList>
            <person name="Desjardins C.A."/>
            <person name="Gundersen-Rindal D.E."/>
            <person name="Hostetler J.B."/>
            <person name="Tallon L.J."/>
            <person name="Utterback T.R."/>
            <person name="Fuester R.W."/>
            <person name="Schatz M.C."/>
            <person name="Pedroni M.J."/>
            <person name="Fadrosh D.W."/>
            <person name="Haas B.J."/>
            <person name="Toms B.S."/>
            <person name="Chen D."/>
            <person name="Nene V."/>
        </authorList>
    </citation>
    <scope>NUCLEOTIDE SEQUENCE</scope>
</reference>
<accession>B7S8N8</accession>
<name>B7S8N8_9HYME</name>
<organism evidence="1">
    <name type="scientific">Glyptapanteles flavicoxis</name>
    <dbReference type="NCBI Taxonomy" id="463051"/>
    <lineage>
        <taxon>Eukaryota</taxon>
        <taxon>Metazoa</taxon>
        <taxon>Ecdysozoa</taxon>
        <taxon>Arthropoda</taxon>
        <taxon>Hexapoda</taxon>
        <taxon>Insecta</taxon>
        <taxon>Pterygota</taxon>
        <taxon>Neoptera</taxon>
        <taxon>Endopterygota</taxon>
        <taxon>Hymenoptera</taxon>
        <taxon>Apocrita</taxon>
        <taxon>Ichneumonoidea</taxon>
        <taxon>Braconidae</taxon>
        <taxon>Microgastrinae</taxon>
        <taxon>Glyptapanteles</taxon>
    </lineage>
</organism>
<gene>
    <name evidence="1" type="ORF">GFP_L5_0110</name>
</gene>
<dbReference type="AlphaFoldDB" id="B7S8N8"/>
<protein>
    <submittedName>
        <fullName evidence="1">Uncharacterized protein</fullName>
    </submittedName>
</protein>
<dbReference type="EMBL" id="EF710649">
    <property type="protein sequence ID" value="ACE75263.1"/>
    <property type="molecule type" value="Genomic_DNA"/>
</dbReference>
<sequence>MEIILDIQGFQGQTFIAKELAWITVDGGIEEISSVTVFETCHYIPWTQGQIPYDRLTKIIGKAVANKQFIYVKGLEKKRWLQNIVKSKTIIDLENLDCPPLKKRQDFQSNFCNSHEQHAPMYWCALENVKKLKEWFLKNYCGNPSLEKSLKLFCKLNIENMRPRDIAMLPKYFIIGCAADKINSIWSKLPAVLQEDKDIIKYRRCNIHYSPTAIDYDDFFNDIPLVIIGRLCRKNKL</sequence>
<proteinExistence type="predicted"/>